<dbReference type="Proteomes" id="UP000193920">
    <property type="component" value="Unassembled WGS sequence"/>
</dbReference>
<keyword evidence="3" id="KW-1185">Reference proteome</keyword>
<comment type="caution">
    <text evidence="2">The sequence shown here is derived from an EMBL/GenBank/DDBJ whole genome shotgun (WGS) entry which is preliminary data.</text>
</comment>
<reference evidence="2 3" key="1">
    <citation type="submission" date="2016-08" db="EMBL/GenBank/DDBJ databases">
        <title>A Parts List for Fungal Cellulosomes Revealed by Comparative Genomics.</title>
        <authorList>
            <consortium name="DOE Joint Genome Institute"/>
            <person name="Haitjema C.H."/>
            <person name="Gilmore S.P."/>
            <person name="Henske J.K."/>
            <person name="Solomon K.V."/>
            <person name="De Groot R."/>
            <person name="Kuo A."/>
            <person name="Mondo S.J."/>
            <person name="Salamov A.A."/>
            <person name="Labutti K."/>
            <person name="Zhao Z."/>
            <person name="Chiniquy J."/>
            <person name="Barry K."/>
            <person name="Brewer H.M."/>
            <person name="Purvine S.O."/>
            <person name="Wright A.T."/>
            <person name="Boxma B."/>
            <person name="Van Alen T."/>
            <person name="Hackstein J.H."/>
            <person name="Baker S.E."/>
            <person name="Grigoriev I.V."/>
            <person name="O'Malley M.A."/>
        </authorList>
    </citation>
    <scope>NUCLEOTIDE SEQUENCE [LARGE SCALE GENOMIC DNA]</scope>
    <source>
        <strain evidence="2 3">G1</strain>
    </source>
</reference>
<proteinExistence type="predicted"/>
<dbReference type="EMBL" id="MCOG01000314">
    <property type="protein sequence ID" value="ORY19113.1"/>
    <property type="molecule type" value="Genomic_DNA"/>
</dbReference>
<evidence type="ECO:0000313" key="2">
    <source>
        <dbReference type="EMBL" id="ORY19113.1"/>
    </source>
</evidence>
<dbReference type="AlphaFoldDB" id="A0A1Y2A9B0"/>
<accession>A0A1Y2A9B0</accession>
<evidence type="ECO:0000256" key="1">
    <source>
        <dbReference type="SAM" id="MobiDB-lite"/>
    </source>
</evidence>
<feature type="region of interest" description="Disordered" evidence="1">
    <location>
        <begin position="1"/>
        <end position="21"/>
    </location>
</feature>
<gene>
    <name evidence="2" type="ORF">LY90DRAFT_677143</name>
</gene>
<organism evidence="2 3">
    <name type="scientific">Neocallimastix californiae</name>
    <dbReference type="NCBI Taxonomy" id="1754190"/>
    <lineage>
        <taxon>Eukaryota</taxon>
        <taxon>Fungi</taxon>
        <taxon>Fungi incertae sedis</taxon>
        <taxon>Chytridiomycota</taxon>
        <taxon>Chytridiomycota incertae sedis</taxon>
        <taxon>Neocallimastigomycetes</taxon>
        <taxon>Neocallimastigales</taxon>
        <taxon>Neocallimastigaceae</taxon>
        <taxon>Neocallimastix</taxon>
    </lineage>
</organism>
<sequence length="116" mass="13573">MKIKINNDKKSSTDDEMNAKESLQNDEKFLMKYLNLSQSNHYLEGEKDMNQSNEIKASLTEKEYLTKQFLKNIDVKQAINKIKQISSTDSIDSDELEKKLCNVITSLRKNLNNYYQ</sequence>
<protein>
    <submittedName>
        <fullName evidence="2">Uncharacterized protein</fullName>
    </submittedName>
</protein>
<evidence type="ECO:0000313" key="3">
    <source>
        <dbReference type="Proteomes" id="UP000193920"/>
    </source>
</evidence>
<name>A0A1Y2A9B0_9FUNG</name>